<dbReference type="AlphaFoldDB" id="A0A8J8MM01"/>
<dbReference type="InterPro" id="IPR036390">
    <property type="entry name" value="WH_DNA-bd_sf"/>
</dbReference>
<dbReference type="RefSeq" id="WP_212694409.1">
    <property type="nucleotide sequence ID" value="NZ_CP058649.1"/>
</dbReference>
<evidence type="ECO:0000313" key="2">
    <source>
        <dbReference type="EMBL" id="QUI23723.1"/>
    </source>
</evidence>
<dbReference type="PANTHER" id="PTHR43252">
    <property type="entry name" value="TRANSCRIPTIONAL REGULATOR YQJI"/>
    <property type="match status" value="1"/>
</dbReference>
<sequence>MVKAFILYFLNIKPTHGYEIQKYIQINHLESWTKIQSGSIYYALGKLEKEGLIVLNRQEKIGKKIRKIYGITPSGQQALETYFKEELDKMIYDIGSDKFILFPFVGMMDRDVLVQHIEKHIDTLRQKKSDTEKWQAIKVNNQTLQVEKICFDMMIANMDYQIKWHEALLVEIDACIALESQAAKLIKKIDFSHVNEHEVHGQVSGEDDIETLKKEILNNPDMAAEKLEHLIQVLKRK</sequence>
<name>A0A8J8MM01_9FIRM</name>
<organism evidence="2 3">
    <name type="scientific">Vallitalea pronyensis</name>
    <dbReference type="NCBI Taxonomy" id="1348613"/>
    <lineage>
        <taxon>Bacteria</taxon>
        <taxon>Bacillati</taxon>
        <taxon>Bacillota</taxon>
        <taxon>Clostridia</taxon>
        <taxon>Lachnospirales</taxon>
        <taxon>Vallitaleaceae</taxon>
        <taxon>Vallitalea</taxon>
    </lineage>
</organism>
<dbReference type="SUPFAM" id="SSF46785">
    <property type="entry name" value="Winged helix' DNA-binding domain"/>
    <property type="match status" value="1"/>
</dbReference>
<dbReference type="KEGG" id="vpy:HZI73_16120"/>
<dbReference type="InterPro" id="IPR005149">
    <property type="entry name" value="Tscrpt_reg_PadR_N"/>
</dbReference>
<dbReference type="InterPro" id="IPR036388">
    <property type="entry name" value="WH-like_DNA-bd_sf"/>
</dbReference>
<proteinExistence type="predicted"/>
<feature type="domain" description="Transcription regulator PadR N-terminal" evidence="1">
    <location>
        <begin position="6"/>
        <end position="80"/>
    </location>
</feature>
<dbReference type="EMBL" id="CP058649">
    <property type="protein sequence ID" value="QUI23723.1"/>
    <property type="molecule type" value="Genomic_DNA"/>
</dbReference>
<dbReference type="Proteomes" id="UP000683246">
    <property type="component" value="Chromosome"/>
</dbReference>
<dbReference type="Gene3D" id="1.10.10.10">
    <property type="entry name" value="Winged helix-like DNA-binding domain superfamily/Winged helix DNA-binding domain"/>
    <property type="match status" value="1"/>
</dbReference>
<reference evidence="2" key="1">
    <citation type="submission" date="2020-07" db="EMBL/GenBank/DDBJ databases">
        <title>Vallitalea pronyensis genome.</title>
        <authorList>
            <person name="Postec A."/>
        </authorList>
    </citation>
    <scope>NUCLEOTIDE SEQUENCE</scope>
    <source>
        <strain evidence="2">FatNI3</strain>
    </source>
</reference>
<gene>
    <name evidence="2" type="ORF">HZI73_16120</name>
</gene>
<evidence type="ECO:0000259" key="1">
    <source>
        <dbReference type="Pfam" id="PF03551"/>
    </source>
</evidence>
<protein>
    <submittedName>
        <fullName evidence="2">PadR family transcriptional regulator</fullName>
    </submittedName>
</protein>
<accession>A0A8J8MM01</accession>
<keyword evidence="3" id="KW-1185">Reference proteome</keyword>
<dbReference type="Pfam" id="PF03551">
    <property type="entry name" value="PadR"/>
    <property type="match status" value="1"/>
</dbReference>
<dbReference type="PANTHER" id="PTHR43252:SF2">
    <property type="entry name" value="TRANSCRIPTION REGULATOR, PADR-LIKE FAMILY"/>
    <property type="match status" value="1"/>
</dbReference>
<evidence type="ECO:0000313" key="3">
    <source>
        <dbReference type="Proteomes" id="UP000683246"/>
    </source>
</evidence>